<organism evidence="1 2">
    <name type="scientific">Methanochimaera problematica</name>
    <dbReference type="NCBI Taxonomy" id="2609417"/>
    <lineage>
        <taxon>Archaea</taxon>
        <taxon>Methanobacteriati</taxon>
        <taxon>Methanobacteriota</taxon>
        <taxon>Stenosarchaea group</taxon>
        <taxon>Methanomicrobia</taxon>
        <taxon>Methanomicrobiales</taxon>
        <taxon>Methanomicrobiaceae</taxon>
        <taxon>Methanochimaera</taxon>
    </lineage>
</organism>
<sequence length="255" mass="28137">MKKFSFKKIGILLAMMLVAGAALVGPVSANQEILQGLNTIEHSIEINSSMPQMTQSEFRMYVQEMNEKYGSKNIEMLESITGEPDRTSGISYVGAWTDHLSTGSASSDNALLLYKFNEVDLSGKEHYYYWQWTSAQPNPWFDLTNFWNKVQLTNLNARLITYSPGSTITGNEQTVNIGLSTGYSGTSFSIGGDFVLHQDVVRPKSGDCQVGYGGKYAVEWNGFYGNPQEVHGAMHIDIPAGQSLTSTWTNSLTAL</sequence>
<accession>A0AA97FDL1</accession>
<dbReference type="KEGG" id="mefw:F1737_05910"/>
<protein>
    <submittedName>
        <fullName evidence="1">Uncharacterized protein</fullName>
    </submittedName>
</protein>
<dbReference type="RefSeq" id="WP_317135692.1">
    <property type="nucleotide sequence ID" value="NZ_CP043875.1"/>
</dbReference>
<dbReference type="Proteomes" id="UP001301797">
    <property type="component" value="Chromosome"/>
</dbReference>
<name>A0AA97FDL1_9EURY</name>
<dbReference type="GeneID" id="85229696"/>
<gene>
    <name evidence="1" type="ORF">F1737_05910</name>
</gene>
<evidence type="ECO:0000313" key="2">
    <source>
        <dbReference type="Proteomes" id="UP001301797"/>
    </source>
</evidence>
<dbReference type="EMBL" id="CP043875">
    <property type="protein sequence ID" value="WOF16279.1"/>
    <property type="molecule type" value="Genomic_DNA"/>
</dbReference>
<reference evidence="1 2" key="1">
    <citation type="submission" date="2019-09" db="EMBL/GenBank/DDBJ databases">
        <title>The complete genome of Methanoplanus sp. FWC-SCC4.</title>
        <authorList>
            <person name="Chen S.-C."/>
            <person name="Zhou Y.-Z."/>
            <person name="Lai M.-C."/>
        </authorList>
    </citation>
    <scope>NUCLEOTIDE SEQUENCE [LARGE SCALE GENOMIC DNA]</scope>
    <source>
        <strain evidence="1 2">FWC-SCC4</strain>
    </source>
</reference>
<dbReference type="AlphaFoldDB" id="A0AA97FDL1"/>
<evidence type="ECO:0000313" key="1">
    <source>
        <dbReference type="EMBL" id="WOF16279.1"/>
    </source>
</evidence>
<keyword evidence="2" id="KW-1185">Reference proteome</keyword>
<proteinExistence type="predicted"/>